<protein>
    <submittedName>
        <fullName evidence="2">Uncharacterized protein</fullName>
    </submittedName>
</protein>
<keyword evidence="3" id="KW-1185">Reference proteome</keyword>
<evidence type="ECO:0000313" key="2">
    <source>
        <dbReference type="EMBL" id="MBB5934540.1"/>
    </source>
</evidence>
<feature type="region of interest" description="Disordered" evidence="1">
    <location>
        <begin position="1"/>
        <end position="20"/>
    </location>
</feature>
<name>A0A7W9Q6N8_9ACTN</name>
<reference evidence="2 3" key="1">
    <citation type="submission" date="2020-08" db="EMBL/GenBank/DDBJ databases">
        <title>Genomic Encyclopedia of Type Strains, Phase III (KMG-III): the genomes of soil and plant-associated and newly described type strains.</title>
        <authorList>
            <person name="Whitman W."/>
        </authorList>
    </citation>
    <scope>NUCLEOTIDE SEQUENCE [LARGE SCALE GENOMIC DNA]</scope>
    <source>
        <strain evidence="2 3">CECT 8305</strain>
    </source>
</reference>
<dbReference type="AlphaFoldDB" id="A0A7W9Q6N8"/>
<dbReference type="Proteomes" id="UP000588098">
    <property type="component" value="Unassembled WGS sequence"/>
</dbReference>
<gene>
    <name evidence="2" type="ORF">FHS42_001587</name>
</gene>
<accession>A0A7W9Q6N8</accession>
<evidence type="ECO:0000256" key="1">
    <source>
        <dbReference type="SAM" id="MobiDB-lite"/>
    </source>
</evidence>
<comment type="caution">
    <text evidence="2">The sequence shown here is derived from an EMBL/GenBank/DDBJ whole genome shotgun (WGS) entry which is preliminary data.</text>
</comment>
<sequence length="39" mass="4281">MTGDPPHARREAGETSARVTRLRTLSAMRLVGIRYAPEG</sequence>
<organism evidence="2 3">
    <name type="scientific">Streptomyces zagrosensis</name>
    <dbReference type="NCBI Taxonomy" id="1042984"/>
    <lineage>
        <taxon>Bacteria</taxon>
        <taxon>Bacillati</taxon>
        <taxon>Actinomycetota</taxon>
        <taxon>Actinomycetes</taxon>
        <taxon>Kitasatosporales</taxon>
        <taxon>Streptomycetaceae</taxon>
        <taxon>Streptomyces</taxon>
    </lineage>
</organism>
<feature type="compositionally biased region" description="Basic and acidic residues" evidence="1">
    <location>
        <begin position="1"/>
        <end position="13"/>
    </location>
</feature>
<proteinExistence type="predicted"/>
<dbReference type="EMBL" id="JACHJL010000003">
    <property type="protein sequence ID" value="MBB5934540.1"/>
    <property type="molecule type" value="Genomic_DNA"/>
</dbReference>
<evidence type="ECO:0000313" key="3">
    <source>
        <dbReference type="Proteomes" id="UP000588098"/>
    </source>
</evidence>